<sequence>MARHSLRADLLMLLTALIWGTTFVAQKMGMDAIGPFLYTGLRFALGAVLLIPVLYWFSLRRRAQNAVSPVNRSAILGGIALGVVLTIGINLQQVGLMFTTVTNSGFITGLYVIMVPLLGLLIGQRTGAGTWLGASLAVVGMYLLSVGENFSVASGDWLQLAGAVIWGVHVLLAGRMASRHDPILIAYVQFITCAVISSLLALAFEPWVLEKIIQALPAIVYGGALAVAVGFTLQLVAQRDAPPAHAAIILSLEAVFAAMAGWVMMDETLTLRGFIGCGLMFAGMLVAQLLPMLFKRPKALAESA</sequence>
<evidence type="ECO:0000313" key="9">
    <source>
        <dbReference type="Proteomes" id="UP000185766"/>
    </source>
</evidence>
<dbReference type="PANTHER" id="PTHR42920">
    <property type="entry name" value="OS03G0707200 PROTEIN-RELATED"/>
    <property type="match status" value="1"/>
</dbReference>
<keyword evidence="3 6" id="KW-0812">Transmembrane</keyword>
<dbReference type="EMBL" id="FOAS01000002">
    <property type="protein sequence ID" value="SEK37288.1"/>
    <property type="molecule type" value="Genomic_DNA"/>
</dbReference>
<protein>
    <submittedName>
        <fullName evidence="8">Threonine/homoserine efflux transporter RhtA</fullName>
    </submittedName>
</protein>
<name>A0A1H7GGP7_9GAMM</name>
<feature type="transmembrane region" description="Helical" evidence="6">
    <location>
        <begin position="128"/>
        <end position="145"/>
    </location>
</feature>
<proteinExistence type="predicted"/>
<feature type="domain" description="EamA" evidence="7">
    <location>
        <begin position="154"/>
        <end position="286"/>
    </location>
</feature>
<evidence type="ECO:0000256" key="1">
    <source>
        <dbReference type="ARBA" id="ARBA00004651"/>
    </source>
</evidence>
<dbReference type="InterPro" id="IPR000620">
    <property type="entry name" value="EamA_dom"/>
</dbReference>
<feature type="domain" description="EamA" evidence="7">
    <location>
        <begin position="7"/>
        <end position="145"/>
    </location>
</feature>
<feature type="transmembrane region" description="Helical" evidence="6">
    <location>
        <begin position="101"/>
        <end position="121"/>
    </location>
</feature>
<dbReference type="GO" id="GO:0005886">
    <property type="term" value="C:plasma membrane"/>
    <property type="evidence" value="ECO:0007669"/>
    <property type="project" value="UniProtKB-SubCell"/>
</dbReference>
<evidence type="ECO:0000256" key="2">
    <source>
        <dbReference type="ARBA" id="ARBA00022475"/>
    </source>
</evidence>
<organism evidence="8 9">
    <name type="scientific">Atopomonas hussainii</name>
    <dbReference type="NCBI Taxonomy" id="1429083"/>
    <lineage>
        <taxon>Bacteria</taxon>
        <taxon>Pseudomonadati</taxon>
        <taxon>Pseudomonadota</taxon>
        <taxon>Gammaproteobacteria</taxon>
        <taxon>Pseudomonadales</taxon>
        <taxon>Pseudomonadaceae</taxon>
        <taxon>Atopomonas</taxon>
    </lineage>
</organism>
<accession>A0A1H7GGP7</accession>
<dbReference type="InterPro" id="IPR037185">
    <property type="entry name" value="EmrE-like"/>
</dbReference>
<feature type="transmembrane region" description="Helical" evidence="6">
    <location>
        <begin position="271"/>
        <end position="294"/>
    </location>
</feature>
<evidence type="ECO:0000256" key="3">
    <source>
        <dbReference type="ARBA" id="ARBA00022692"/>
    </source>
</evidence>
<dbReference type="Pfam" id="PF00892">
    <property type="entry name" value="EamA"/>
    <property type="match status" value="2"/>
</dbReference>
<feature type="transmembrane region" description="Helical" evidence="6">
    <location>
        <begin position="69"/>
        <end position="89"/>
    </location>
</feature>
<keyword evidence="4 6" id="KW-1133">Transmembrane helix</keyword>
<dbReference type="AlphaFoldDB" id="A0A1H7GGP7"/>
<keyword evidence="2" id="KW-1003">Cell membrane</keyword>
<keyword evidence="9" id="KW-1185">Reference proteome</keyword>
<reference evidence="8 9" key="1">
    <citation type="submission" date="2016-10" db="EMBL/GenBank/DDBJ databases">
        <authorList>
            <person name="de Groot N.N."/>
        </authorList>
    </citation>
    <scope>NUCLEOTIDE SEQUENCE [LARGE SCALE GENOMIC DNA]</scope>
    <source>
        <strain evidence="8 9">JCM 19513</strain>
    </source>
</reference>
<evidence type="ECO:0000256" key="4">
    <source>
        <dbReference type="ARBA" id="ARBA00022989"/>
    </source>
</evidence>
<evidence type="ECO:0000259" key="7">
    <source>
        <dbReference type="Pfam" id="PF00892"/>
    </source>
</evidence>
<dbReference type="SUPFAM" id="SSF103481">
    <property type="entry name" value="Multidrug resistance efflux transporter EmrE"/>
    <property type="match status" value="2"/>
</dbReference>
<dbReference type="Proteomes" id="UP000185766">
    <property type="component" value="Unassembled WGS sequence"/>
</dbReference>
<feature type="transmembrane region" description="Helical" evidence="6">
    <location>
        <begin position="216"/>
        <end position="237"/>
    </location>
</feature>
<feature type="transmembrane region" description="Helical" evidence="6">
    <location>
        <begin position="184"/>
        <end position="204"/>
    </location>
</feature>
<evidence type="ECO:0000313" key="8">
    <source>
        <dbReference type="EMBL" id="SEK37288.1"/>
    </source>
</evidence>
<dbReference type="InterPro" id="IPR051258">
    <property type="entry name" value="Diverse_Substrate_Transporter"/>
</dbReference>
<evidence type="ECO:0000256" key="5">
    <source>
        <dbReference type="ARBA" id="ARBA00023136"/>
    </source>
</evidence>
<dbReference type="PANTHER" id="PTHR42920:SF5">
    <property type="entry name" value="EAMA DOMAIN-CONTAINING PROTEIN"/>
    <property type="match status" value="1"/>
</dbReference>
<gene>
    <name evidence="8" type="ORF">SAMN05216214_10273</name>
</gene>
<evidence type="ECO:0000256" key="6">
    <source>
        <dbReference type="SAM" id="Phobius"/>
    </source>
</evidence>
<dbReference type="STRING" id="1429083.GCA_001885685_02641"/>
<keyword evidence="5 6" id="KW-0472">Membrane</keyword>
<feature type="transmembrane region" description="Helical" evidence="6">
    <location>
        <begin position="244"/>
        <end position="265"/>
    </location>
</feature>
<dbReference type="RefSeq" id="WP_074864535.1">
    <property type="nucleotide sequence ID" value="NZ_FOAS01000002.1"/>
</dbReference>
<feature type="transmembrane region" description="Helical" evidence="6">
    <location>
        <begin position="157"/>
        <end position="177"/>
    </location>
</feature>
<comment type="subcellular location">
    <subcellularLocation>
        <location evidence="1">Cell membrane</location>
        <topology evidence="1">Multi-pass membrane protein</topology>
    </subcellularLocation>
</comment>
<feature type="transmembrane region" description="Helical" evidence="6">
    <location>
        <begin position="35"/>
        <end position="57"/>
    </location>
</feature>